<feature type="domain" description="Orc1-like AAA ATPase" evidence="4">
    <location>
        <begin position="549"/>
        <end position="716"/>
    </location>
</feature>
<dbReference type="InterPro" id="IPR041664">
    <property type="entry name" value="AAA_16"/>
</dbReference>
<keyword evidence="3" id="KW-1133">Transmembrane helix</keyword>
<keyword evidence="3" id="KW-0812">Transmembrane</keyword>
<feature type="transmembrane region" description="Helical" evidence="3">
    <location>
        <begin position="421"/>
        <end position="446"/>
    </location>
</feature>
<feature type="transmembrane region" description="Helical" evidence="3">
    <location>
        <begin position="458"/>
        <end position="477"/>
    </location>
</feature>
<feature type="transmembrane region" description="Helical" evidence="3">
    <location>
        <begin position="277"/>
        <end position="297"/>
    </location>
</feature>
<organism evidence="5">
    <name type="scientific">marine metagenome</name>
    <dbReference type="NCBI Taxonomy" id="408172"/>
    <lineage>
        <taxon>unclassified sequences</taxon>
        <taxon>metagenomes</taxon>
        <taxon>ecological metagenomes</taxon>
    </lineage>
</organism>
<keyword evidence="3" id="KW-0472">Membrane</keyword>
<sequence length="1295" mass="144880">MTLLPFLGHAIEDSSTTPKVSPPIRSEAQVQVSKLIQNAQSWYWLARSTENSFHYYDNSENTYDKATELAKKLPFEEREPYLSIAVSGKEQTEWRKFNAWDTIRNVFPAIWWLLDDDQTIEIQDDDVEIRALDNAWASIEAGLLKLRIPMLFVYPRCQNHDSCGGLRDEILGLANENDQFYGIPDDEMAALLPETWLSLREGNNPSQEDIKALRTSLNTDRLVLVDITMADEIEKPLRILRVDLRVIIVSLLKNQVLSGSSSAGFVLSHVERRDMYVYWYVTLLLAALVFMILVIRVKGLKDLNMSTQSVLVFLGFVLGITLGFLAGELSGEFAPEWGEIALDPNGNFPRLTTFMWPLVHGAVIVWGPMVLSAFILLRVRDKLPERLQENISLIIFLPAIQAGGLATLFAPLIVAWPGEGIMIAGALSAAALVMSVILASPIESALGMKLDQVDDVPFLPLALGTMGLIILLPFGLFAPVRGIFSGIPMHYTIAGTSLVIAAVVWKLTANKTASLDETTSKEIDFVNFDGEGSIYHPKWVERKTANILRLTETFSLNGFHCLMVVGEQGIGKTRFISEITKKLEADNFVITSTSCDKPPLNNERSSEPFGLISKSLGPLLGFGDLGLQQSKIDQSSKAFSGLEDQLASLPGVGTLFGLSNDSDSEAASKGQVIHDVTIAVRKQVKNSPLGIVLDDLQWADESSIELLSELIRLLNDKSEELENPTALLLSVRDSNNEDIASIREMLKDQKHKADEIILDEMNKDELEQLLVSVGLTKGPPNVVEDIHEYLGTGNPLHWLEFLRGLVRSGQAQVDDQSRLEILVFDTNQWRSSVPPDLISQVEARIESLPTEDILLLECAAQIGRKFSISELAAGVSMDRMKVLTRLRELEDQTSVIQDQDHNDDYFSIDSEVTRDVLQNRTLKTTGKDIREVVKEMHFLIANNLILNSPLQVNQIFENCLLAGSRMQVDAIKYAIESARSAANKFAWPEVIVILNKASHLSSTASQEQNDQISFLSALAFRGVGGQENRDQARNLSLSLVESQHIDLFDVLYLYLETSFEEKQKDDLQQIVTQVEEWKKGIKLEGLSEPLSEFYRISAEAELMGRNRDRIAYRKGMNAVKVVVENFTPSTDQEGIQQKRLLSFIIQSLAIDYSFEQKIDKKTESLIEELFSQSEELKKEVNDLQGLAINLGSRGSYHLFTTKKISIAREFLSRDLELCEQMGTRGDMSAIYNKLSMCDWIDANECTDADEKKLLQNNALQNAEKAFRLAVELDREGDRAFAGFAVLEYARINSNW</sequence>
<feature type="transmembrane region" description="Helical" evidence="3">
    <location>
        <begin position="309"/>
        <end position="327"/>
    </location>
</feature>
<evidence type="ECO:0000256" key="3">
    <source>
        <dbReference type="SAM" id="Phobius"/>
    </source>
</evidence>
<gene>
    <name evidence="5" type="ORF">METZ01_LOCUS91757</name>
</gene>
<protein>
    <recommendedName>
        <fullName evidence="4">Orc1-like AAA ATPase domain-containing protein</fullName>
    </recommendedName>
</protein>
<name>A0A381VHJ0_9ZZZZ</name>
<dbReference type="GO" id="GO:0004016">
    <property type="term" value="F:adenylate cyclase activity"/>
    <property type="evidence" value="ECO:0007669"/>
    <property type="project" value="TreeGrafter"/>
</dbReference>
<dbReference type="GO" id="GO:0005524">
    <property type="term" value="F:ATP binding"/>
    <property type="evidence" value="ECO:0007669"/>
    <property type="project" value="UniProtKB-KW"/>
</dbReference>
<evidence type="ECO:0000256" key="1">
    <source>
        <dbReference type="ARBA" id="ARBA00022741"/>
    </source>
</evidence>
<dbReference type="SUPFAM" id="SSF52540">
    <property type="entry name" value="P-loop containing nucleoside triphosphate hydrolases"/>
    <property type="match status" value="1"/>
</dbReference>
<dbReference type="PANTHER" id="PTHR16305:SF28">
    <property type="entry name" value="GUANYLATE CYCLASE DOMAIN-CONTAINING PROTEIN"/>
    <property type="match status" value="1"/>
</dbReference>
<dbReference type="Pfam" id="PF13191">
    <property type="entry name" value="AAA_16"/>
    <property type="match status" value="1"/>
</dbReference>
<feature type="transmembrane region" description="Helical" evidence="3">
    <location>
        <begin position="391"/>
        <end position="415"/>
    </location>
</feature>
<accession>A0A381VHJ0</accession>
<evidence type="ECO:0000313" key="5">
    <source>
        <dbReference type="EMBL" id="SVA38903.1"/>
    </source>
</evidence>
<keyword evidence="2" id="KW-0067">ATP-binding</keyword>
<dbReference type="PANTHER" id="PTHR16305">
    <property type="entry name" value="TESTICULAR SOLUBLE ADENYLYL CYCLASE"/>
    <property type="match status" value="1"/>
</dbReference>
<proteinExistence type="predicted"/>
<dbReference type="EMBL" id="UINC01008651">
    <property type="protein sequence ID" value="SVA38903.1"/>
    <property type="molecule type" value="Genomic_DNA"/>
</dbReference>
<dbReference type="GO" id="GO:0005737">
    <property type="term" value="C:cytoplasm"/>
    <property type="evidence" value="ECO:0007669"/>
    <property type="project" value="TreeGrafter"/>
</dbReference>
<dbReference type="InterPro" id="IPR027417">
    <property type="entry name" value="P-loop_NTPase"/>
</dbReference>
<evidence type="ECO:0000256" key="2">
    <source>
        <dbReference type="ARBA" id="ARBA00022840"/>
    </source>
</evidence>
<reference evidence="5" key="1">
    <citation type="submission" date="2018-05" db="EMBL/GenBank/DDBJ databases">
        <authorList>
            <person name="Lanie J.A."/>
            <person name="Ng W.-L."/>
            <person name="Kazmierczak K.M."/>
            <person name="Andrzejewski T.M."/>
            <person name="Davidsen T.M."/>
            <person name="Wayne K.J."/>
            <person name="Tettelin H."/>
            <person name="Glass J.I."/>
            <person name="Rusch D."/>
            <person name="Podicherti R."/>
            <person name="Tsui H.-C.T."/>
            <person name="Winkler M.E."/>
        </authorList>
    </citation>
    <scope>NUCLEOTIDE SEQUENCE</scope>
</reference>
<feature type="transmembrane region" description="Helical" evidence="3">
    <location>
        <begin position="354"/>
        <end position="379"/>
    </location>
</feature>
<feature type="non-terminal residue" evidence="5">
    <location>
        <position position="1295"/>
    </location>
</feature>
<keyword evidence="1" id="KW-0547">Nucleotide-binding</keyword>
<evidence type="ECO:0000259" key="4">
    <source>
        <dbReference type="Pfam" id="PF13191"/>
    </source>
</evidence>